<dbReference type="InterPro" id="IPR035965">
    <property type="entry name" value="PAS-like_dom_sf"/>
</dbReference>
<keyword evidence="15" id="KW-0902">Two-component regulatory system</keyword>
<dbReference type="CDD" id="cd00130">
    <property type="entry name" value="PAS"/>
    <property type="match status" value="1"/>
</dbReference>
<dbReference type="SMART" id="SM00387">
    <property type="entry name" value="HATPase_c"/>
    <property type="match status" value="1"/>
</dbReference>
<evidence type="ECO:0000256" key="12">
    <source>
        <dbReference type="ARBA" id="ARBA00022777"/>
    </source>
</evidence>
<dbReference type="EC" id="2.7.13.3" evidence="3"/>
<dbReference type="InterPro" id="IPR000014">
    <property type="entry name" value="PAS"/>
</dbReference>
<evidence type="ECO:0000256" key="11">
    <source>
        <dbReference type="ARBA" id="ARBA00022741"/>
    </source>
</evidence>
<evidence type="ECO:0000256" key="1">
    <source>
        <dbReference type="ARBA" id="ARBA00000085"/>
    </source>
</evidence>
<dbReference type="Gene3D" id="1.10.287.130">
    <property type="match status" value="1"/>
</dbReference>
<evidence type="ECO:0000256" key="17">
    <source>
        <dbReference type="ARBA" id="ARBA00025207"/>
    </source>
</evidence>
<proteinExistence type="predicted"/>
<keyword evidence="6" id="KW-1003">Cell membrane</keyword>
<dbReference type="Gene3D" id="3.30.565.10">
    <property type="entry name" value="Histidine kinase-like ATPase, C-terminal domain"/>
    <property type="match status" value="1"/>
</dbReference>
<keyword evidence="21" id="KW-1185">Reference proteome</keyword>
<dbReference type="AlphaFoldDB" id="A0A2P7NTT9"/>
<dbReference type="PANTHER" id="PTHR45453">
    <property type="entry name" value="PHOSPHATE REGULON SENSOR PROTEIN PHOR"/>
    <property type="match status" value="1"/>
</dbReference>
<name>A0A2P7NTT9_9PROT</name>
<gene>
    <name evidence="20" type="ORF">C7H79_11290</name>
</gene>
<evidence type="ECO:0000256" key="16">
    <source>
        <dbReference type="ARBA" id="ARBA00023136"/>
    </source>
</evidence>
<dbReference type="GO" id="GO:0016036">
    <property type="term" value="P:cellular response to phosphate starvation"/>
    <property type="evidence" value="ECO:0007669"/>
    <property type="project" value="TreeGrafter"/>
</dbReference>
<keyword evidence="11" id="KW-0547">Nucleotide-binding</keyword>
<evidence type="ECO:0000256" key="7">
    <source>
        <dbReference type="ARBA" id="ARBA00022553"/>
    </source>
</evidence>
<evidence type="ECO:0000256" key="5">
    <source>
        <dbReference type="ARBA" id="ARBA00022448"/>
    </source>
</evidence>
<dbReference type="EMBL" id="PXXU01000034">
    <property type="protein sequence ID" value="PSJ16855.1"/>
    <property type="molecule type" value="Genomic_DNA"/>
</dbReference>
<keyword evidence="5" id="KW-0813">Transport</keyword>
<comment type="function">
    <text evidence="17">Member of the two-component regulatory system PhoR/PhoB involved in the phosphate regulon genes expression. PhoR may function as a membrane-associated protein kinase that phosphorylates PhoB in response to environmental signals.</text>
</comment>
<evidence type="ECO:0000256" key="14">
    <source>
        <dbReference type="ARBA" id="ARBA00022989"/>
    </source>
</evidence>
<dbReference type="SUPFAM" id="SSF55874">
    <property type="entry name" value="ATPase domain of HSP90 chaperone/DNA topoisomerase II/histidine kinase"/>
    <property type="match status" value="1"/>
</dbReference>
<keyword evidence="8" id="KW-0592">Phosphate transport</keyword>
<keyword evidence="13" id="KW-0067">ATP-binding</keyword>
<sequence length="435" mass="49476">MSDIWRRSSNILFLVFIAALLWMIFGAVKALIFFSVAMLWIAFHHIRHLVLLERWLQLSDHSSKSIPAGSGAWDEVFAHLARYVRQHSQSQEILSLALERMQSVTSAMPDGIVILDKSDRIEWCNPVAEQHLGISLGLDIGQQITYLVRQIPFVEYLAARQYSKPLVIKQTRLYGQIISLQLVPYGYNQKLLISRDITRFEKIETMRRDFIANVSHELRTPLTVIGGFLETLSADDNVNAGFNKRALVLMTEQTTRMQRLIEDLLILSRLENQQNIVADKTVNVVRLAQDLLQDAESLSAGRHQIKLTIASQDQLLGSEEELRSAFGNLISNAIRYTPDGGEIKISWEKYNDRGLFFVQDSGIGIESEHIPRLTERFYRIDNSRSRETGGTGLGLAIVKHVLNRHEARLEIISTVGKGSRFNIWFPAKRLVLGNT</sequence>
<evidence type="ECO:0000313" key="20">
    <source>
        <dbReference type="EMBL" id="PSJ16855.1"/>
    </source>
</evidence>
<evidence type="ECO:0000256" key="10">
    <source>
        <dbReference type="ARBA" id="ARBA00022692"/>
    </source>
</evidence>
<evidence type="ECO:0000256" key="8">
    <source>
        <dbReference type="ARBA" id="ARBA00022592"/>
    </source>
</evidence>
<dbReference type="InterPro" id="IPR021766">
    <property type="entry name" value="PhoR_N"/>
</dbReference>
<dbReference type="InterPro" id="IPR003594">
    <property type="entry name" value="HATPase_dom"/>
</dbReference>
<keyword evidence="16 18" id="KW-0472">Membrane</keyword>
<accession>A0A2P7NTT9</accession>
<dbReference type="SMART" id="SM00091">
    <property type="entry name" value="PAS"/>
    <property type="match status" value="1"/>
</dbReference>
<dbReference type="Pfam" id="PF02518">
    <property type="entry name" value="HATPase_c"/>
    <property type="match status" value="1"/>
</dbReference>
<reference evidence="20 21" key="1">
    <citation type="submission" date="2018-03" db="EMBL/GenBank/DDBJ databases">
        <title>Draft genome of Nitrosomonas supralitoralis APG5.</title>
        <authorList>
            <person name="Urakawa H."/>
            <person name="Lopez J.V."/>
        </authorList>
    </citation>
    <scope>NUCLEOTIDE SEQUENCE [LARGE SCALE GENOMIC DNA]</scope>
    <source>
        <strain evidence="20 21">APG5</strain>
    </source>
</reference>
<evidence type="ECO:0000256" key="6">
    <source>
        <dbReference type="ARBA" id="ARBA00022475"/>
    </source>
</evidence>
<dbReference type="PRINTS" id="PR00344">
    <property type="entry name" value="BCTRLSENSOR"/>
</dbReference>
<dbReference type="InterPro" id="IPR014310">
    <property type="entry name" value="Sig_transdc_His_kinase_PhoR"/>
</dbReference>
<dbReference type="FunFam" id="3.30.565.10:FF:000032">
    <property type="entry name" value="Phosphate regulon sensor histidine kinase PhoR"/>
    <property type="match status" value="1"/>
</dbReference>
<dbReference type="SUPFAM" id="SSF55785">
    <property type="entry name" value="PYP-like sensor domain (PAS domain)"/>
    <property type="match status" value="1"/>
</dbReference>
<dbReference type="InterPro" id="IPR003661">
    <property type="entry name" value="HisK_dim/P_dom"/>
</dbReference>
<evidence type="ECO:0000256" key="9">
    <source>
        <dbReference type="ARBA" id="ARBA00022679"/>
    </source>
</evidence>
<dbReference type="Pfam" id="PF11808">
    <property type="entry name" value="PhoR"/>
    <property type="match status" value="1"/>
</dbReference>
<evidence type="ECO:0000256" key="13">
    <source>
        <dbReference type="ARBA" id="ARBA00022840"/>
    </source>
</evidence>
<evidence type="ECO:0000256" key="3">
    <source>
        <dbReference type="ARBA" id="ARBA00012438"/>
    </source>
</evidence>
<dbReference type="RefSeq" id="WP_106707373.1">
    <property type="nucleotide sequence ID" value="NZ_PXXU01000034.1"/>
</dbReference>
<dbReference type="OrthoDB" id="9813151at2"/>
<dbReference type="GO" id="GO:0004721">
    <property type="term" value="F:phosphoprotein phosphatase activity"/>
    <property type="evidence" value="ECO:0007669"/>
    <property type="project" value="InterPro"/>
</dbReference>
<evidence type="ECO:0000256" key="15">
    <source>
        <dbReference type="ARBA" id="ARBA00023012"/>
    </source>
</evidence>
<dbReference type="GO" id="GO:0000155">
    <property type="term" value="F:phosphorelay sensor kinase activity"/>
    <property type="evidence" value="ECO:0007669"/>
    <property type="project" value="InterPro"/>
</dbReference>
<dbReference type="Proteomes" id="UP000241912">
    <property type="component" value="Unassembled WGS sequence"/>
</dbReference>
<evidence type="ECO:0000259" key="19">
    <source>
        <dbReference type="PROSITE" id="PS50109"/>
    </source>
</evidence>
<dbReference type="PROSITE" id="PS50109">
    <property type="entry name" value="HIS_KIN"/>
    <property type="match status" value="1"/>
</dbReference>
<dbReference type="Gene3D" id="3.30.450.20">
    <property type="entry name" value="PAS domain"/>
    <property type="match status" value="1"/>
</dbReference>
<dbReference type="InterPro" id="IPR036097">
    <property type="entry name" value="HisK_dim/P_sf"/>
</dbReference>
<comment type="subcellular location">
    <subcellularLocation>
        <location evidence="2">Cell membrane</location>
    </subcellularLocation>
</comment>
<dbReference type="SUPFAM" id="SSF47384">
    <property type="entry name" value="Homodimeric domain of signal transducing histidine kinase"/>
    <property type="match status" value="1"/>
</dbReference>
<dbReference type="CDD" id="cd00082">
    <property type="entry name" value="HisKA"/>
    <property type="match status" value="1"/>
</dbReference>
<protein>
    <recommendedName>
        <fullName evidence="4">Phosphate regulon sensor protein PhoR</fullName>
        <ecNumber evidence="3">2.7.13.3</ecNumber>
    </recommendedName>
</protein>
<evidence type="ECO:0000313" key="21">
    <source>
        <dbReference type="Proteomes" id="UP000241912"/>
    </source>
</evidence>
<dbReference type="GO" id="GO:0006817">
    <property type="term" value="P:phosphate ion transport"/>
    <property type="evidence" value="ECO:0007669"/>
    <property type="project" value="UniProtKB-KW"/>
</dbReference>
<dbReference type="Pfam" id="PF13188">
    <property type="entry name" value="PAS_8"/>
    <property type="match status" value="1"/>
</dbReference>
<organism evidence="20 21">
    <name type="scientific">Nitrosomonas supralitoralis</name>
    <dbReference type="NCBI Taxonomy" id="2116706"/>
    <lineage>
        <taxon>Bacteria</taxon>
        <taxon>Pseudomonadati</taxon>
        <taxon>Pseudomonadota</taxon>
        <taxon>Betaproteobacteria</taxon>
        <taxon>Nitrosomonadales</taxon>
        <taxon>Nitrosomonadaceae</taxon>
        <taxon>Nitrosomonas</taxon>
    </lineage>
</organism>
<keyword evidence="7" id="KW-0597">Phosphoprotein</keyword>
<dbReference type="InterPro" id="IPR004358">
    <property type="entry name" value="Sig_transdc_His_kin-like_C"/>
</dbReference>
<feature type="domain" description="Histidine kinase" evidence="19">
    <location>
        <begin position="213"/>
        <end position="429"/>
    </location>
</feature>
<keyword evidence="12 20" id="KW-0418">Kinase</keyword>
<evidence type="ECO:0000256" key="2">
    <source>
        <dbReference type="ARBA" id="ARBA00004236"/>
    </source>
</evidence>
<dbReference type="Pfam" id="PF00512">
    <property type="entry name" value="HisKA"/>
    <property type="match status" value="1"/>
</dbReference>
<dbReference type="InterPro" id="IPR005467">
    <property type="entry name" value="His_kinase_dom"/>
</dbReference>
<dbReference type="InterPro" id="IPR036890">
    <property type="entry name" value="HATPase_C_sf"/>
</dbReference>
<keyword evidence="10 18" id="KW-0812">Transmembrane</keyword>
<dbReference type="GO" id="GO:0005886">
    <property type="term" value="C:plasma membrane"/>
    <property type="evidence" value="ECO:0007669"/>
    <property type="project" value="UniProtKB-SubCell"/>
</dbReference>
<dbReference type="NCBIfam" id="NF008235">
    <property type="entry name" value="PRK11006.1"/>
    <property type="match status" value="1"/>
</dbReference>
<comment type="catalytic activity">
    <reaction evidence="1">
        <text>ATP + protein L-histidine = ADP + protein N-phospho-L-histidine.</text>
        <dbReference type="EC" id="2.7.13.3"/>
    </reaction>
</comment>
<dbReference type="NCBIfam" id="TIGR02966">
    <property type="entry name" value="phoR_proteo"/>
    <property type="match status" value="1"/>
</dbReference>
<keyword evidence="14 18" id="KW-1133">Transmembrane helix</keyword>
<dbReference type="SMART" id="SM00388">
    <property type="entry name" value="HisKA"/>
    <property type="match status" value="1"/>
</dbReference>
<dbReference type="GO" id="GO:0005524">
    <property type="term" value="F:ATP binding"/>
    <property type="evidence" value="ECO:0007669"/>
    <property type="project" value="UniProtKB-KW"/>
</dbReference>
<dbReference type="PANTHER" id="PTHR45453:SF1">
    <property type="entry name" value="PHOSPHATE REGULON SENSOR PROTEIN PHOR"/>
    <property type="match status" value="1"/>
</dbReference>
<evidence type="ECO:0000256" key="18">
    <source>
        <dbReference type="SAM" id="Phobius"/>
    </source>
</evidence>
<keyword evidence="9" id="KW-0808">Transferase</keyword>
<dbReference type="InterPro" id="IPR050351">
    <property type="entry name" value="BphY/WalK/GraS-like"/>
</dbReference>
<evidence type="ECO:0000256" key="4">
    <source>
        <dbReference type="ARBA" id="ARBA00019665"/>
    </source>
</evidence>
<feature type="transmembrane region" description="Helical" evidence="18">
    <location>
        <begin position="12"/>
        <end position="43"/>
    </location>
</feature>
<comment type="caution">
    <text evidence="20">The sequence shown here is derived from an EMBL/GenBank/DDBJ whole genome shotgun (WGS) entry which is preliminary data.</text>
</comment>
<dbReference type="FunFam" id="1.10.287.130:FF:000001">
    <property type="entry name" value="Two-component sensor histidine kinase"/>
    <property type="match status" value="1"/>
</dbReference>